<evidence type="ECO:0000256" key="2">
    <source>
        <dbReference type="ARBA" id="ARBA00022475"/>
    </source>
</evidence>
<evidence type="ECO:0000313" key="10">
    <source>
        <dbReference type="Ensembl" id="ENSSLDP00000003633.1"/>
    </source>
</evidence>
<dbReference type="SUPFAM" id="SSF48726">
    <property type="entry name" value="Immunoglobulin"/>
    <property type="match status" value="2"/>
</dbReference>
<keyword evidence="5 8" id="KW-0472">Membrane</keyword>
<dbReference type="Gene3D" id="2.60.40.10">
    <property type="entry name" value="Immunoglobulins"/>
    <property type="match status" value="2"/>
</dbReference>
<dbReference type="PANTHER" id="PTHR19433:SF111">
    <property type="entry name" value="T CELL RECEPTOR ALPHA VARIABLE 4"/>
    <property type="match status" value="1"/>
</dbReference>
<proteinExistence type="predicted"/>
<evidence type="ECO:0000313" key="11">
    <source>
        <dbReference type="Proteomes" id="UP000261360"/>
    </source>
</evidence>
<keyword evidence="4" id="KW-0391">Immunity</keyword>
<sequence>HFLSCYLIQTAEVPQQIPLTVVEVGGNVTLKCPLSDIEGKFFHWYKHAPGYMVQTVASGSYSKLKISEQFNNSRFSVTEGKSQYLLTIRNVTKEDEATYFCQNGTAYSQSFNIGIFLAVKDQKTQQKRIYVKQSPETASVQLGASMTLQCSLLYTDKESRAQCPGEHSLHWFRAGSGGFHPSIIYTHSNRSDEQEERSCVYSLSKTIQNSSDAGTYYCAVVTCGEILFGEGTKVETIPELDPVNIVLGGLLAYCLTVIAVLIFFMSRGKVCEHCQGRLIECTHIFIDAKINYYILVDGDADATNYVALAFSKRRGKREKKNIELLQECVYSAVKTEYHTLFRGGFAA</sequence>
<comment type="subcellular location">
    <subcellularLocation>
        <location evidence="1">Cell membrane</location>
    </subcellularLocation>
</comment>
<feature type="domain" description="Ig-like" evidence="9">
    <location>
        <begin position="14"/>
        <end position="112"/>
    </location>
</feature>
<accession>A0A3B4WQZ9</accession>
<dbReference type="Ensembl" id="ENSSLDT00000003758.1">
    <property type="protein sequence ID" value="ENSSLDP00000003633.1"/>
    <property type="gene ID" value="ENSSLDG00000002853.1"/>
</dbReference>
<organism evidence="10 11">
    <name type="scientific">Seriola lalandi dorsalis</name>
    <dbReference type="NCBI Taxonomy" id="1841481"/>
    <lineage>
        <taxon>Eukaryota</taxon>
        <taxon>Metazoa</taxon>
        <taxon>Chordata</taxon>
        <taxon>Craniata</taxon>
        <taxon>Vertebrata</taxon>
        <taxon>Euteleostomi</taxon>
        <taxon>Actinopterygii</taxon>
        <taxon>Neopterygii</taxon>
        <taxon>Teleostei</taxon>
        <taxon>Neoteleostei</taxon>
        <taxon>Acanthomorphata</taxon>
        <taxon>Carangaria</taxon>
        <taxon>Carangiformes</taxon>
        <taxon>Carangidae</taxon>
        <taxon>Seriola</taxon>
    </lineage>
</organism>
<evidence type="ECO:0000256" key="8">
    <source>
        <dbReference type="SAM" id="Phobius"/>
    </source>
</evidence>
<evidence type="ECO:0000256" key="3">
    <source>
        <dbReference type="ARBA" id="ARBA00022729"/>
    </source>
</evidence>
<dbReference type="SMART" id="SM00409">
    <property type="entry name" value="IG"/>
    <property type="match status" value="2"/>
</dbReference>
<reference evidence="10" key="2">
    <citation type="submission" date="2025-09" db="UniProtKB">
        <authorList>
            <consortium name="Ensembl"/>
        </authorList>
    </citation>
    <scope>IDENTIFICATION</scope>
</reference>
<dbReference type="AlphaFoldDB" id="A0A3B4WQZ9"/>
<dbReference type="GO" id="GO:0005886">
    <property type="term" value="C:plasma membrane"/>
    <property type="evidence" value="ECO:0007669"/>
    <property type="project" value="UniProtKB-SubCell"/>
</dbReference>
<dbReference type="SMART" id="SM00406">
    <property type="entry name" value="IGv"/>
    <property type="match status" value="2"/>
</dbReference>
<dbReference type="Proteomes" id="UP000261360">
    <property type="component" value="Unplaced"/>
</dbReference>
<dbReference type="CDD" id="cd00099">
    <property type="entry name" value="IgV"/>
    <property type="match status" value="2"/>
</dbReference>
<reference evidence="10" key="1">
    <citation type="submission" date="2025-08" db="UniProtKB">
        <authorList>
            <consortium name="Ensembl"/>
        </authorList>
    </citation>
    <scope>IDENTIFICATION</scope>
</reference>
<keyword evidence="7" id="KW-0325">Glycoprotein</keyword>
<keyword evidence="8" id="KW-1133">Transmembrane helix</keyword>
<dbReference type="GO" id="GO:0002376">
    <property type="term" value="P:immune system process"/>
    <property type="evidence" value="ECO:0007669"/>
    <property type="project" value="UniProtKB-KW"/>
</dbReference>
<dbReference type="GeneTree" id="ENSGT01030000234530"/>
<dbReference type="PROSITE" id="PS50835">
    <property type="entry name" value="IG_LIKE"/>
    <property type="match status" value="2"/>
</dbReference>
<evidence type="ECO:0000256" key="4">
    <source>
        <dbReference type="ARBA" id="ARBA00022859"/>
    </source>
</evidence>
<evidence type="ECO:0000256" key="5">
    <source>
        <dbReference type="ARBA" id="ARBA00023136"/>
    </source>
</evidence>
<keyword evidence="6" id="KW-1015">Disulfide bond</keyword>
<dbReference type="Pfam" id="PF07686">
    <property type="entry name" value="V-set"/>
    <property type="match status" value="2"/>
</dbReference>
<dbReference type="PANTHER" id="PTHR19433">
    <property type="entry name" value="T-CELL RECEPTOR ALPHA CHAIN V REGION-RELATED"/>
    <property type="match status" value="1"/>
</dbReference>
<keyword evidence="11" id="KW-1185">Reference proteome</keyword>
<dbReference type="InterPro" id="IPR036179">
    <property type="entry name" value="Ig-like_dom_sf"/>
</dbReference>
<dbReference type="GO" id="GO:0009617">
    <property type="term" value="P:response to bacterium"/>
    <property type="evidence" value="ECO:0007669"/>
    <property type="project" value="TreeGrafter"/>
</dbReference>
<evidence type="ECO:0000256" key="7">
    <source>
        <dbReference type="ARBA" id="ARBA00023180"/>
    </source>
</evidence>
<feature type="domain" description="Ig-like" evidence="9">
    <location>
        <begin position="127"/>
        <end position="220"/>
    </location>
</feature>
<dbReference type="InterPro" id="IPR013106">
    <property type="entry name" value="Ig_V-set"/>
</dbReference>
<keyword evidence="3" id="KW-0732">Signal</keyword>
<dbReference type="InterPro" id="IPR007110">
    <property type="entry name" value="Ig-like_dom"/>
</dbReference>
<name>A0A3B4WQZ9_SERLL</name>
<keyword evidence="2" id="KW-1003">Cell membrane</keyword>
<evidence type="ECO:0000256" key="1">
    <source>
        <dbReference type="ARBA" id="ARBA00004236"/>
    </source>
</evidence>
<protein>
    <recommendedName>
        <fullName evidence="9">Ig-like domain-containing protein</fullName>
    </recommendedName>
</protein>
<dbReference type="InterPro" id="IPR013783">
    <property type="entry name" value="Ig-like_fold"/>
</dbReference>
<evidence type="ECO:0000256" key="6">
    <source>
        <dbReference type="ARBA" id="ARBA00023157"/>
    </source>
</evidence>
<dbReference type="InterPro" id="IPR052051">
    <property type="entry name" value="TCR_complex_component"/>
</dbReference>
<dbReference type="InterPro" id="IPR003599">
    <property type="entry name" value="Ig_sub"/>
</dbReference>
<evidence type="ECO:0000259" key="9">
    <source>
        <dbReference type="PROSITE" id="PS50835"/>
    </source>
</evidence>
<keyword evidence="8" id="KW-0812">Transmembrane</keyword>
<feature type="transmembrane region" description="Helical" evidence="8">
    <location>
        <begin position="245"/>
        <end position="265"/>
    </location>
</feature>